<dbReference type="EMBL" id="JAPDRK010000003">
    <property type="protein sequence ID" value="KAJ9614182.1"/>
    <property type="molecule type" value="Genomic_DNA"/>
</dbReference>
<dbReference type="PANTHER" id="PTHR12980">
    <property type="entry name" value="UBIQUINOL-CYTOCHROME C REDUCTASE COMPLEX, SUBUNIT X"/>
    <property type="match status" value="1"/>
</dbReference>
<accession>A0AA39CMZ2</accession>
<dbReference type="InterPro" id="IPR008027">
    <property type="entry name" value="QCR9"/>
</dbReference>
<keyword evidence="9 12" id="KW-0496">Mitochondrion</keyword>
<comment type="function">
    <text evidence="12">Component of the ubiquinol-cytochrome c oxidoreductase, a multisubunit transmembrane complex that is part of the mitochondrial electron transport chain which drives oxidative phosphorylation. The complex plays an important role in the uptake of multiple carbon sources present in different host niches.</text>
</comment>
<evidence type="ECO:0000256" key="5">
    <source>
        <dbReference type="ARBA" id="ARBA00022692"/>
    </source>
</evidence>
<evidence type="ECO:0000256" key="9">
    <source>
        <dbReference type="ARBA" id="ARBA00023128"/>
    </source>
</evidence>
<keyword evidence="3 12" id="KW-0813">Transport</keyword>
<keyword evidence="8 12" id="KW-1133">Transmembrane helix</keyword>
<dbReference type="GO" id="GO:0045275">
    <property type="term" value="C:respiratory chain complex III"/>
    <property type="evidence" value="ECO:0007669"/>
    <property type="project" value="UniProtKB-UniRule"/>
</dbReference>
<evidence type="ECO:0000313" key="14">
    <source>
        <dbReference type="Proteomes" id="UP001172673"/>
    </source>
</evidence>
<gene>
    <name evidence="13" type="primary">QCR9</name>
    <name evidence="13" type="ORF">H2200_002318</name>
</gene>
<proteinExistence type="inferred from homology"/>
<dbReference type="GO" id="GO:0006122">
    <property type="term" value="P:mitochondrial electron transport, ubiquinol to cytochrome c"/>
    <property type="evidence" value="ECO:0007669"/>
    <property type="project" value="UniProtKB-UniRule"/>
</dbReference>
<dbReference type="Proteomes" id="UP001172673">
    <property type="component" value="Unassembled WGS sequence"/>
</dbReference>
<dbReference type="GO" id="GO:0005743">
    <property type="term" value="C:mitochondrial inner membrane"/>
    <property type="evidence" value="ECO:0007669"/>
    <property type="project" value="UniProtKB-SubCell"/>
</dbReference>
<dbReference type="InterPro" id="IPR036656">
    <property type="entry name" value="QCR9_sf"/>
</dbReference>
<evidence type="ECO:0000256" key="1">
    <source>
        <dbReference type="ARBA" id="ARBA00004434"/>
    </source>
</evidence>
<evidence type="ECO:0000256" key="2">
    <source>
        <dbReference type="ARBA" id="ARBA00007856"/>
    </source>
</evidence>
<keyword evidence="7 12" id="KW-0249">Electron transport</keyword>
<name>A0AA39CMZ2_9EURO</name>
<comment type="caution">
    <text evidence="13">The sequence shown here is derived from an EMBL/GenBank/DDBJ whole genome shotgun (WGS) entry which is preliminary data.</text>
</comment>
<sequence length="69" mass="7992">MPVGSRISNGLFNGLVRKNATYLTVIFLGAFAFELGFEGATNSLWDGWNRGRQWKDIKHRYMHENEDEE</sequence>
<evidence type="ECO:0000256" key="4">
    <source>
        <dbReference type="ARBA" id="ARBA00022660"/>
    </source>
</evidence>
<evidence type="ECO:0000256" key="12">
    <source>
        <dbReference type="RuleBase" id="RU368056"/>
    </source>
</evidence>
<evidence type="ECO:0000313" key="13">
    <source>
        <dbReference type="EMBL" id="KAJ9614182.1"/>
    </source>
</evidence>
<dbReference type="FunFam" id="1.20.5.260:FF:000001">
    <property type="entry name" value="Cytochrome b-c1 complex subunit 9"/>
    <property type="match status" value="1"/>
</dbReference>
<comment type="similarity">
    <text evidence="2 12">Belongs to the UQCR10/QCR9 family.</text>
</comment>
<dbReference type="Pfam" id="PF05365">
    <property type="entry name" value="UCR_UQCRX_QCR9"/>
    <property type="match status" value="1"/>
</dbReference>
<comment type="subcellular location">
    <subcellularLocation>
        <location evidence="1 12">Mitochondrion inner membrane</location>
        <topology evidence="1 12">Single-pass membrane protein</topology>
    </subcellularLocation>
</comment>
<dbReference type="PANTHER" id="PTHR12980:SF0">
    <property type="entry name" value="CYTOCHROME B-C1 COMPLEX SUBUNIT 9"/>
    <property type="match status" value="1"/>
</dbReference>
<keyword evidence="14" id="KW-1185">Reference proteome</keyword>
<evidence type="ECO:0000256" key="7">
    <source>
        <dbReference type="ARBA" id="ARBA00022982"/>
    </source>
</evidence>
<dbReference type="AlphaFoldDB" id="A0AA39CMZ2"/>
<evidence type="ECO:0000256" key="8">
    <source>
        <dbReference type="ARBA" id="ARBA00022989"/>
    </source>
</evidence>
<reference evidence="13" key="1">
    <citation type="submission" date="2022-10" db="EMBL/GenBank/DDBJ databases">
        <title>Culturing micro-colonial fungi from biological soil crusts in the Mojave desert and describing Neophaeococcomyces mojavensis, and introducing the new genera and species Taxawa tesnikishii.</title>
        <authorList>
            <person name="Kurbessoian T."/>
            <person name="Stajich J.E."/>
        </authorList>
    </citation>
    <scope>NUCLEOTIDE SEQUENCE</scope>
    <source>
        <strain evidence="13">TK_41</strain>
    </source>
</reference>
<organism evidence="13 14">
    <name type="scientific">Cladophialophora chaetospira</name>
    <dbReference type="NCBI Taxonomy" id="386627"/>
    <lineage>
        <taxon>Eukaryota</taxon>
        <taxon>Fungi</taxon>
        <taxon>Dikarya</taxon>
        <taxon>Ascomycota</taxon>
        <taxon>Pezizomycotina</taxon>
        <taxon>Eurotiomycetes</taxon>
        <taxon>Chaetothyriomycetidae</taxon>
        <taxon>Chaetothyriales</taxon>
        <taxon>Herpotrichiellaceae</taxon>
        <taxon>Cladophialophora</taxon>
    </lineage>
</organism>
<dbReference type="Gene3D" id="1.20.5.260">
    <property type="entry name" value="Cytochrome b-c1 complex subunit 9"/>
    <property type="match status" value="1"/>
</dbReference>
<evidence type="ECO:0000256" key="11">
    <source>
        <dbReference type="ARBA" id="ARBA00044247"/>
    </source>
</evidence>
<keyword evidence="10 12" id="KW-0472">Membrane</keyword>
<keyword evidence="6 12" id="KW-0999">Mitochondrion inner membrane</keyword>
<comment type="subunit">
    <text evidence="12">Component of the ubiquinol-cytochrome c oxidoreductase (cytochrome b-c1 complex, complex III, CIII), a multisubunit enzyme composed of 3 respiratory subunits cytochrome b, cytochrome c1 and Rieske protein, 2 core protein subunits, and additional low-molecular weight protein subunits.</text>
</comment>
<evidence type="ECO:0000256" key="10">
    <source>
        <dbReference type="ARBA" id="ARBA00023136"/>
    </source>
</evidence>
<keyword evidence="4 12" id="KW-0679">Respiratory chain</keyword>
<protein>
    <recommendedName>
        <fullName evidence="11 12">Complex III subunit 9</fullName>
    </recommendedName>
</protein>
<evidence type="ECO:0000256" key="3">
    <source>
        <dbReference type="ARBA" id="ARBA00022448"/>
    </source>
</evidence>
<feature type="transmembrane region" description="Helical" evidence="12">
    <location>
        <begin position="20"/>
        <end position="45"/>
    </location>
</feature>
<dbReference type="SUPFAM" id="SSF81514">
    <property type="entry name" value="Subunit X (non-heme 7 kDa protein) of cytochrome bc1 complex (Ubiquinol-cytochrome c reductase)"/>
    <property type="match status" value="1"/>
</dbReference>
<keyword evidence="5 12" id="KW-0812">Transmembrane</keyword>
<evidence type="ECO:0000256" key="6">
    <source>
        <dbReference type="ARBA" id="ARBA00022792"/>
    </source>
</evidence>